<feature type="compositionally biased region" description="Low complexity" evidence="1">
    <location>
        <begin position="37"/>
        <end position="53"/>
    </location>
</feature>
<feature type="compositionally biased region" description="Polar residues" evidence="1">
    <location>
        <begin position="13"/>
        <end position="29"/>
    </location>
</feature>
<sequence length="192" mass="19562">MDSSGTLRHGLTRITSGSESAEGSSKTRTPSLPPDPLSLSASPLSSASAPPRAVSVDAAAGLLEDQLTWSVRSAYPTLTSWPSNSAAPSLHGSAQVPVAVTPTVPVPREHGDPGGLRTTGTAQGVAGPQVGSDMQVTRSWAKVQYVVRHAGAPAPTGPSTTPVVASSGQPHWSSLVQSRPPGAQVRHVSLRS</sequence>
<feature type="region of interest" description="Disordered" evidence="1">
    <location>
        <begin position="103"/>
        <end position="133"/>
    </location>
</feature>
<accession>A0A813D652</accession>
<protein>
    <submittedName>
        <fullName evidence="2">Uncharacterized protein</fullName>
    </submittedName>
</protein>
<comment type="caution">
    <text evidence="2">The sequence shown here is derived from an EMBL/GenBank/DDBJ whole genome shotgun (WGS) entry which is preliminary data.</text>
</comment>
<reference evidence="2" key="1">
    <citation type="submission" date="2021-02" db="EMBL/GenBank/DDBJ databases">
        <authorList>
            <person name="Dougan E. K."/>
            <person name="Rhodes N."/>
            <person name="Thang M."/>
            <person name="Chan C."/>
        </authorList>
    </citation>
    <scope>NUCLEOTIDE SEQUENCE</scope>
</reference>
<feature type="compositionally biased region" description="Polar residues" evidence="1">
    <location>
        <begin position="168"/>
        <end position="177"/>
    </location>
</feature>
<organism evidence="2 3">
    <name type="scientific">Polarella glacialis</name>
    <name type="common">Dinoflagellate</name>
    <dbReference type="NCBI Taxonomy" id="89957"/>
    <lineage>
        <taxon>Eukaryota</taxon>
        <taxon>Sar</taxon>
        <taxon>Alveolata</taxon>
        <taxon>Dinophyceae</taxon>
        <taxon>Suessiales</taxon>
        <taxon>Suessiaceae</taxon>
        <taxon>Polarella</taxon>
    </lineage>
</organism>
<keyword evidence="3" id="KW-1185">Reference proteome</keyword>
<feature type="region of interest" description="Disordered" evidence="1">
    <location>
        <begin position="1"/>
        <end position="53"/>
    </location>
</feature>
<evidence type="ECO:0000313" key="3">
    <source>
        <dbReference type="Proteomes" id="UP000654075"/>
    </source>
</evidence>
<dbReference type="AlphaFoldDB" id="A0A813D652"/>
<evidence type="ECO:0000313" key="2">
    <source>
        <dbReference type="EMBL" id="CAE8581148.1"/>
    </source>
</evidence>
<dbReference type="EMBL" id="CAJNNV010000039">
    <property type="protein sequence ID" value="CAE8581148.1"/>
    <property type="molecule type" value="Genomic_DNA"/>
</dbReference>
<feature type="region of interest" description="Disordered" evidence="1">
    <location>
        <begin position="151"/>
        <end position="192"/>
    </location>
</feature>
<dbReference type="Proteomes" id="UP000654075">
    <property type="component" value="Unassembled WGS sequence"/>
</dbReference>
<feature type="compositionally biased region" description="Low complexity" evidence="1">
    <location>
        <begin position="151"/>
        <end position="167"/>
    </location>
</feature>
<gene>
    <name evidence="2" type="ORF">PGLA1383_LOCUS179</name>
</gene>
<name>A0A813D652_POLGL</name>
<evidence type="ECO:0000256" key="1">
    <source>
        <dbReference type="SAM" id="MobiDB-lite"/>
    </source>
</evidence>
<proteinExistence type="predicted"/>